<proteinExistence type="predicted"/>
<dbReference type="GO" id="GO:0003677">
    <property type="term" value="F:DNA binding"/>
    <property type="evidence" value="ECO:0007669"/>
    <property type="project" value="InterPro"/>
</dbReference>
<comment type="caution">
    <text evidence="2">The sequence shown here is derived from an EMBL/GenBank/DDBJ whole genome shotgun (WGS) entry which is preliminary data.</text>
</comment>
<dbReference type="CDD" id="cd00093">
    <property type="entry name" value="HTH_XRE"/>
    <property type="match status" value="1"/>
</dbReference>
<dbReference type="Pfam" id="PF01381">
    <property type="entry name" value="HTH_3"/>
    <property type="match status" value="1"/>
</dbReference>
<dbReference type="AlphaFoldDB" id="A0A3B9H282"/>
<accession>A0A3B9H282</accession>
<reference evidence="2 3" key="1">
    <citation type="journal article" date="2018" name="Nat. Biotechnol.">
        <title>A standardized bacterial taxonomy based on genome phylogeny substantially revises the tree of life.</title>
        <authorList>
            <person name="Parks D.H."/>
            <person name="Chuvochina M."/>
            <person name="Waite D.W."/>
            <person name="Rinke C."/>
            <person name="Skarshewski A."/>
            <person name="Chaumeil P.A."/>
            <person name="Hugenholtz P."/>
        </authorList>
    </citation>
    <scope>NUCLEOTIDE SEQUENCE [LARGE SCALE GENOMIC DNA]</scope>
    <source>
        <strain evidence="2">UBA8733</strain>
    </source>
</reference>
<dbReference type="SUPFAM" id="SSF47413">
    <property type="entry name" value="lambda repressor-like DNA-binding domains"/>
    <property type="match status" value="1"/>
</dbReference>
<dbReference type="RefSeq" id="WP_272991381.1">
    <property type="nucleotide sequence ID" value="NZ_CAJQMV010000037.1"/>
</dbReference>
<evidence type="ECO:0000259" key="1">
    <source>
        <dbReference type="PROSITE" id="PS50943"/>
    </source>
</evidence>
<name>A0A3B9H282_9PROT</name>
<dbReference type="PROSITE" id="PS50943">
    <property type="entry name" value="HTH_CROC1"/>
    <property type="match status" value="1"/>
</dbReference>
<feature type="domain" description="HTH cro/C1-type" evidence="1">
    <location>
        <begin position="6"/>
        <end position="36"/>
    </location>
</feature>
<evidence type="ECO:0000313" key="3">
    <source>
        <dbReference type="Proteomes" id="UP000259610"/>
    </source>
</evidence>
<dbReference type="Gene3D" id="1.10.260.40">
    <property type="entry name" value="lambda repressor-like DNA-binding domains"/>
    <property type="match status" value="1"/>
</dbReference>
<protein>
    <submittedName>
        <fullName evidence="2">Transcriptional regulator</fullName>
    </submittedName>
</protein>
<organism evidence="2 3">
    <name type="scientific">Hyphomonas adhaerens</name>
    <dbReference type="NCBI Taxonomy" id="81029"/>
    <lineage>
        <taxon>Bacteria</taxon>
        <taxon>Pseudomonadati</taxon>
        <taxon>Pseudomonadota</taxon>
        <taxon>Alphaproteobacteria</taxon>
        <taxon>Hyphomonadales</taxon>
        <taxon>Hyphomonadaceae</taxon>
        <taxon>Hyphomonas</taxon>
    </lineage>
</organism>
<dbReference type="InterPro" id="IPR010982">
    <property type="entry name" value="Lambda_DNA-bd_dom_sf"/>
</dbReference>
<evidence type="ECO:0000313" key="2">
    <source>
        <dbReference type="EMBL" id="HAE28802.1"/>
    </source>
</evidence>
<dbReference type="InterPro" id="IPR001387">
    <property type="entry name" value="Cro/C1-type_HTH"/>
</dbReference>
<dbReference type="Proteomes" id="UP000259610">
    <property type="component" value="Unassembled WGS sequence"/>
</dbReference>
<sequence length="76" mass="8231">MTSAQLRAARAMLDWSQAELALRADLSVETIKRLENMPDTLAATRVSTLNAITIAFADAGVEFTNGDAPGVRLRKK</sequence>
<gene>
    <name evidence="2" type="ORF">DCG58_16710</name>
</gene>
<dbReference type="EMBL" id="DMAN01000380">
    <property type="protein sequence ID" value="HAE28802.1"/>
    <property type="molecule type" value="Genomic_DNA"/>
</dbReference>